<feature type="region of interest" description="Disordered" evidence="2">
    <location>
        <begin position="1"/>
        <end position="23"/>
    </location>
</feature>
<comment type="caution">
    <text evidence="5">The sequence shown here is derived from an EMBL/GenBank/DDBJ whole genome shotgun (WGS) entry which is preliminary data.</text>
</comment>
<feature type="compositionally biased region" description="Basic residues" evidence="2">
    <location>
        <begin position="236"/>
        <end position="247"/>
    </location>
</feature>
<dbReference type="Pfam" id="PF00173">
    <property type="entry name" value="Cyt-b5"/>
    <property type="match status" value="1"/>
</dbReference>
<keyword evidence="6" id="KW-1185">Reference proteome</keyword>
<dbReference type="GO" id="GO:0012505">
    <property type="term" value="C:endomembrane system"/>
    <property type="evidence" value="ECO:0007669"/>
    <property type="project" value="TreeGrafter"/>
</dbReference>
<dbReference type="Proteomes" id="UP000785200">
    <property type="component" value="Unassembled WGS sequence"/>
</dbReference>
<evidence type="ECO:0000313" key="6">
    <source>
        <dbReference type="Proteomes" id="UP000785200"/>
    </source>
</evidence>
<evidence type="ECO:0000256" key="1">
    <source>
        <dbReference type="ARBA" id="ARBA00038357"/>
    </source>
</evidence>
<feature type="transmembrane region" description="Helical" evidence="3">
    <location>
        <begin position="45"/>
        <end position="64"/>
    </location>
</feature>
<dbReference type="OrthoDB" id="10257697at2759"/>
<comment type="similarity">
    <text evidence="1">Belongs to the cytochrome b5 family. MAPR subfamily.</text>
</comment>
<dbReference type="PANTHER" id="PTHR10281">
    <property type="entry name" value="MEMBRANE-ASSOCIATED PROGESTERONE RECEPTOR COMPONENT-RELATED"/>
    <property type="match status" value="1"/>
</dbReference>
<gene>
    <name evidence="5" type="ORF">D0Z07_4751</name>
</gene>
<dbReference type="FunFam" id="3.10.120.10:FF:000018">
    <property type="entry name" value="Heme/steroid binding domain protein, putative"/>
    <property type="match status" value="1"/>
</dbReference>
<dbReference type="SMART" id="SM01117">
    <property type="entry name" value="Cyt-b5"/>
    <property type="match status" value="1"/>
</dbReference>
<evidence type="ECO:0000256" key="2">
    <source>
        <dbReference type="SAM" id="MobiDB-lite"/>
    </source>
</evidence>
<dbReference type="SUPFAM" id="SSF55856">
    <property type="entry name" value="Cytochrome b5-like heme/steroid binding domain"/>
    <property type="match status" value="1"/>
</dbReference>
<dbReference type="AlphaFoldDB" id="A0A9P6VJ59"/>
<evidence type="ECO:0000256" key="3">
    <source>
        <dbReference type="SAM" id="Phobius"/>
    </source>
</evidence>
<keyword evidence="3" id="KW-0472">Membrane</keyword>
<dbReference type="InterPro" id="IPR050577">
    <property type="entry name" value="MAPR/NEUFC/NENF-like"/>
</dbReference>
<evidence type="ECO:0000259" key="4">
    <source>
        <dbReference type="SMART" id="SM01117"/>
    </source>
</evidence>
<feature type="region of interest" description="Disordered" evidence="2">
    <location>
        <begin position="218"/>
        <end position="253"/>
    </location>
</feature>
<feature type="domain" description="Cytochrome b5 heme-binding" evidence="4">
    <location>
        <begin position="93"/>
        <end position="175"/>
    </location>
</feature>
<dbReference type="Gene3D" id="3.10.120.10">
    <property type="entry name" value="Cytochrome b5-like heme/steroid binding domain"/>
    <property type="match status" value="1"/>
</dbReference>
<protein>
    <submittedName>
        <fullName evidence="5">Membrane steroid-binding 2</fullName>
    </submittedName>
</protein>
<organism evidence="5 6">
    <name type="scientific">Hyphodiscus hymeniophilus</name>
    <dbReference type="NCBI Taxonomy" id="353542"/>
    <lineage>
        <taxon>Eukaryota</taxon>
        <taxon>Fungi</taxon>
        <taxon>Dikarya</taxon>
        <taxon>Ascomycota</taxon>
        <taxon>Pezizomycotina</taxon>
        <taxon>Leotiomycetes</taxon>
        <taxon>Helotiales</taxon>
        <taxon>Hyphodiscaceae</taxon>
        <taxon>Hyphodiscus</taxon>
    </lineage>
</organism>
<evidence type="ECO:0000313" key="5">
    <source>
        <dbReference type="EMBL" id="KAG0648953.1"/>
    </source>
</evidence>
<reference evidence="5" key="1">
    <citation type="submission" date="2019-07" db="EMBL/GenBank/DDBJ databases">
        <title>Hyphodiscus hymeniophilus genome sequencing and assembly.</title>
        <authorList>
            <person name="Kramer G."/>
            <person name="Nodwell J."/>
        </authorList>
    </citation>
    <scope>NUCLEOTIDE SEQUENCE</scope>
    <source>
        <strain evidence="5">ATCC 34498</strain>
    </source>
</reference>
<feature type="compositionally biased region" description="Basic and acidic residues" evidence="2">
    <location>
        <begin position="224"/>
        <end position="235"/>
    </location>
</feature>
<keyword evidence="3" id="KW-0812">Transmembrane</keyword>
<name>A0A9P6VJ59_9HELO</name>
<dbReference type="PANTHER" id="PTHR10281:SF76">
    <property type="entry name" value="CALCUTTA CUP-RELATED"/>
    <property type="match status" value="1"/>
</dbReference>
<dbReference type="InterPro" id="IPR001199">
    <property type="entry name" value="Cyt_B5-like_heme/steroid-bd"/>
</dbReference>
<dbReference type="InterPro" id="IPR036400">
    <property type="entry name" value="Cyt_B5-like_heme/steroid_sf"/>
</dbReference>
<accession>A0A9P6VJ59</accession>
<keyword evidence="3" id="KW-1133">Transmembrane helix</keyword>
<dbReference type="GO" id="GO:0016020">
    <property type="term" value="C:membrane"/>
    <property type="evidence" value="ECO:0007669"/>
    <property type="project" value="TreeGrafter"/>
</dbReference>
<proteinExistence type="inferred from homology"/>
<dbReference type="EMBL" id="VNKQ01000009">
    <property type="protein sequence ID" value="KAG0648953.1"/>
    <property type="molecule type" value="Genomic_DNA"/>
</dbReference>
<sequence>MSEASEIRQRGSKPAEVPGAEPSNEQILTKIAKTEDKGTPVFLEAVRTLLLLLIVSSALSYFVTREDIFWGMKRPAWTRPAVLKTWLNGPQEFTDEDLKKYDGSDPELPIYLAINGTIYDVSQGRRHYGPGGSYHFFSGADASRAFVTNCFKDDITPDMRGVEEMFMPLDDPEVDSLYTSGQLKVMRQQERKKAKDQVHANLKHWADFFEGSSKYPKVGRVKRQKDWETRGEKPVLCKRAHEGRKKRDPPPKA</sequence>